<name>A0A183EUY4_9BILA</name>
<dbReference type="PANTHER" id="PTHR12281">
    <property type="entry name" value="RP42 RELATED"/>
    <property type="match status" value="1"/>
</dbReference>
<dbReference type="FunFam" id="1.10.238.10:FF:000030">
    <property type="entry name" value="DCN1-like protein"/>
    <property type="match status" value="1"/>
</dbReference>
<sequence length="135" mass="15836">MPFSFVPYFWPPLPCLCSLHKIVPARIEHFADRQDADPSRIGPHGMLRFLTELGLDAEDRNVLILAWKLRAKTQCEFTWQEFSTGLTEMRVDTLDKLKAKIPLLNDELRNPQNFRDFYQFTFNYARVSSQRTLGE</sequence>
<dbReference type="GO" id="GO:0097602">
    <property type="term" value="F:cullin family protein binding"/>
    <property type="evidence" value="ECO:0007669"/>
    <property type="project" value="TreeGrafter"/>
</dbReference>
<dbReference type="GO" id="GO:0031624">
    <property type="term" value="F:ubiquitin conjugating enzyme binding"/>
    <property type="evidence" value="ECO:0007669"/>
    <property type="project" value="TreeGrafter"/>
</dbReference>
<accession>A0A183EUY4</accession>
<dbReference type="PANTHER" id="PTHR12281:SF32">
    <property type="entry name" value="DCN1-LIKE PROTEIN"/>
    <property type="match status" value="1"/>
</dbReference>
<proteinExistence type="predicted"/>
<reference evidence="6" key="1">
    <citation type="submission" date="2016-06" db="UniProtKB">
        <authorList>
            <consortium name="WormBaseParasite"/>
        </authorList>
    </citation>
    <scope>IDENTIFICATION</scope>
</reference>
<dbReference type="WBParaSite" id="GPUH_0002480501-mRNA-1">
    <property type="protein sequence ID" value="GPUH_0002480501-mRNA-1"/>
    <property type="gene ID" value="GPUH_0002480501"/>
</dbReference>
<dbReference type="PROSITE" id="PS51229">
    <property type="entry name" value="DCUN1"/>
    <property type="match status" value="1"/>
</dbReference>
<evidence type="ECO:0000313" key="5">
    <source>
        <dbReference type="Proteomes" id="UP000271098"/>
    </source>
</evidence>
<dbReference type="GO" id="GO:0000151">
    <property type="term" value="C:ubiquitin ligase complex"/>
    <property type="evidence" value="ECO:0007669"/>
    <property type="project" value="TreeGrafter"/>
</dbReference>
<gene>
    <name evidence="4" type="ORF">GPUH_LOCUS24775</name>
</gene>
<dbReference type="GO" id="GO:0032182">
    <property type="term" value="F:ubiquitin-like protein binding"/>
    <property type="evidence" value="ECO:0007669"/>
    <property type="project" value="TreeGrafter"/>
</dbReference>
<dbReference type="InterPro" id="IPR014764">
    <property type="entry name" value="DCN-prot"/>
</dbReference>
<evidence type="ECO:0000313" key="4">
    <source>
        <dbReference type="EMBL" id="VDN43307.1"/>
    </source>
</evidence>
<dbReference type="AlphaFoldDB" id="A0A183EUY4"/>
<dbReference type="EMBL" id="UYRT01102453">
    <property type="protein sequence ID" value="VDN43307.1"/>
    <property type="molecule type" value="Genomic_DNA"/>
</dbReference>
<dbReference type="OrthoDB" id="286637at2759"/>
<comment type="function">
    <text evidence="2">Neddylation of cullins play an essential role in the regulation of SCF-type complexes activity.</text>
</comment>
<keyword evidence="5" id="KW-1185">Reference proteome</keyword>
<dbReference type="Proteomes" id="UP000271098">
    <property type="component" value="Unassembled WGS sequence"/>
</dbReference>
<evidence type="ECO:0000256" key="2">
    <source>
        <dbReference type="RuleBase" id="RU410713"/>
    </source>
</evidence>
<dbReference type="Gene3D" id="1.10.238.10">
    <property type="entry name" value="EF-hand"/>
    <property type="match status" value="1"/>
</dbReference>
<organism evidence="6">
    <name type="scientific">Gongylonema pulchrum</name>
    <dbReference type="NCBI Taxonomy" id="637853"/>
    <lineage>
        <taxon>Eukaryota</taxon>
        <taxon>Metazoa</taxon>
        <taxon>Ecdysozoa</taxon>
        <taxon>Nematoda</taxon>
        <taxon>Chromadorea</taxon>
        <taxon>Rhabditida</taxon>
        <taxon>Spirurina</taxon>
        <taxon>Spiruromorpha</taxon>
        <taxon>Spiruroidea</taxon>
        <taxon>Gongylonematidae</taxon>
        <taxon>Gongylonema</taxon>
    </lineage>
</organism>
<feature type="domain" description="DCUN1" evidence="3">
    <location>
        <begin position="18"/>
        <end position="135"/>
    </location>
</feature>
<dbReference type="GO" id="GO:0045116">
    <property type="term" value="P:protein neddylation"/>
    <property type="evidence" value="ECO:0007669"/>
    <property type="project" value="TreeGrafter"/>
</dbReference>
<protein>
    <recommendedName>
        <fullName evidence="2">Defective in cullin neddylation protein</fullName>
    </recommendedName>
</protein>
<keyword evidence="1" id="KW-0833">Ubl conjugation pathway</keyword>
<dbReference type="InterPro" id="IPR005176">
    <property type="entry name" value="PONY_dom"/>
</dbReference>
<evidence type="ECO:0000256" key="1">
    <source>
        <dbReference type="ARBA" id="ARBA00022786"/>
    </source>
</evidence>
<evidence type="ECO:0000313" key="6">
    <source>
        <dbReference type="WBParaSite" id="GPUH_0002480501-mRNA-1"/>
    </source>
</evidence>
<reference evidence="4 5" key="2">
    <citation type="submission" date="2018-11" db="EMBL/GenBank/DDBJ databases">
        <authorList>
            <consortium name="Pathogen Informatics"/>
        </authorList>
    </citation>
    <scope>NUCLEOTIDE SEQUENCE [LARGE SCALE GENOMIC DNA]</scope>
</reference>
<evidence type="ECO:0000259" key="3">
    <source>
        <dbReference type="PROSITE" id="PS51229"/>
    </source>
</evidence>